<dbReference type="Proteomes" id="UP000664940">
    <property type="component" value="Unassembled WGS sequence"/>
</dbReference>
<gene>
    <name evidence="2" type="ORF">HJG60_010171</name>
</gene>
<dbReference type="EMBL" id="JABVXQ010000003">
    <property type="protein sequence ID" value="KAF6119760.1"/>
    <property type="molecule type" value="Genomic_DNA"/>
</dbReference>
<evidence type="ECO:0000313" key="3">
    <source>
        <dbReference type="Proteomes" id="UP000664940"/>
    </source>
</evidence>
<dbReference type="AlphaFoldDB" id="A0A834AWE8"/>
<accession>A0A834AWE8</accession>
<organism evidence="2 3">
    <name type="scientific">Phyllostomus discolor</name>
    <name type="common">pale spear-nosed bat</name>
    <dbReference type="NCBI Taxonomy" id="89673"/>
    <lineage>
        <taxon>Eukaryota</taxon>
        <taxon>Metazoa</taxon>
        <taxon>Chordata</taxon>
        <taxon>Craniata</taxon>
        <taxon>Vertebrata</taxon>
        <taxon>Euteleostomi</taxon>
        <taxon>Mammalia</taxon>
        <taxon>Eutheria</taxon>
        <taxon>Laurasiatheria</taxon>
        <taxon>Chiroptera</taxon>
        <taxon>Yangochiroptera</taxon>
        <taxon>Phyllostomidae</taxon>
        <taxon>Phyllostominae</taxon>
        <taxon>Phyllostomus</taxon>
    </lineage>
</organism>
<feature type="region of interest" description="Disordered" evidence="1">
    <location>
        <begin position="1"/>
        <end position="35"/>
    </location>
</feature>
<proteinExistence type="predicted"/>
<sequence>MGPGVGVGERRYYQMPTSQWPRKHRTEPPRDAYHNVTPPGCLPHRLSSRFHGLRPVFDPVQRLESSLCVWHLFFPVSWPPTPSISHKGLTPTLTFCPRLQPVSNSSDGIRRESSLFHLHHKGLLFSTTPPRLGCRGHIMVTGGSWVTR</sequence>
<evidence type="ECO:0000313" key="2">
    <source>
        <dbReference type="EMBL" id="KAF6119760.1"/>
    </source>
</evidence>
<reference evidence="2 3" key="1">
    <citation type="journal article" date="2020" name="Nature">
        <title>Six reference-quality genomes reveal evolution of bat adaptations.</title>
        <authorList>
            <person name="Jebb D."/>
            <person name="Huang Z."/>
            <person name="Pippel M."/>
            <person name="Hughes G.M."/>
            <person name="Lavrichenko K."/>
            <person name="Devanna P."/>
            <person name="Winkler S."/>
            <person name="Jermiin L.S."/>
            <person name="Skirmuntt E.C."/>
            <person name="Katzourakis A."/>
            <person name="Burkitt-Gray L."/>
            <person name="Ray D.A."/>
            <person name="Sullivan K.A.M."/>
            <person name="Roscito J.G."/>
            <person name="Kirilenko B.M."/>
            <person name="Davalos L.M."/>
            <person name="Corthals A.P."/>
            <person name="Power M.L."/>
            <person name="Jones G."/>
            <person name="Ransome R.D."/>
            <person name="Dechmann D.K.N."/>
            <person name="Locatelli A.G."/>
            <person name="Puechmaille S.J."/>
            <person name="Fedrigo O."/>
            <person name="Jarvis E.D."/>
            <person name="Hiller M."/>
            <person name="Vernes S.C."/>
            <person name="Myers E.W."/>
            <person name="Teeling E.C."/>
        </authorList>
    </citation>
    <scope>NUCLEOTIDE SEQUENCE [LARGE SCALE GENOMIC DNA]</scope>
    <source>
        <strain evidence="2">Bat1K_MPI-CBG_1</strain>
    </source>
</reference>
<comment type="caution">
    <text evidence="2">The sequence shown here is derived from an EMBL/GenBank/DDBJ whole genome shotgun (WGS) entry which is preliminary data.</text>
</comment>
<name>A0A834AWE8_9CHIR</name>
<protein>
    <submittedName>
        <fullName evidence="2">Uncharacterized protein</fullName>
    </submittedName>
</protein>
<evidence type="ECO:0000256" key="1">
    <source>
        <dbReference type="SAM" id="MobiDB-lite"/>
    </source>
</evidence>